<feature type="repeat" description="ANK" evidence="1">
    <location>
        <begin position="58"/>
        <end position="93"/>
    </location>
</feature>
<dbReference type="Pfam" id="PF00023">
    <property type="entry name" value="Ank"/>
    <property type="match status" value="1"/>
</dbReference>
<dbReference type="EMBL" id="CYKH01001744">
    <property type="protein sequence ID" value="CUI15030.1"/>
    <property type="molecule type" value="Genomic_DNA"/>
</dbReference>
<gene>
    <name evidence="2" type="ORF">BSAL_21520</name>
</gene>
<reference evidence="3" key="1">
    <citation type="submission" date="2015-09" db="EMBL/GenBank/DDBJ databases">
        <authorList>
            <consortium name="Pathogen Informatics"/>
        </authorList>
    </citation>
    <scope>NUCLEOTIDE SEQUENCE [LARGE SCALE GENOMIC DNA]</scope>
    <source>
        <strain evidence="3">Lake Konstanz</strain>
    </source>
</reference>
<protein>
    <submittedName>
        <fullName evidence="2">Uncharacterized protein</fullName>
    </submittedName>
</protein>
<dbReference type="Gene3D" id="1.25.40.20">
    <property type="entry name" value="Ankyrin repeat-containing domain"/>
    <property type="match status" value="1"/>
</dbReference>
<accession>A0A0S4KKB6</accession>
<evidence type="ECO:0000313" key="2">
    <source>
        <dbReference type="EMBL" id="CUI15030.1"/>
    </source>
</evidence>
<name>A0A0S4KKB6_BODSA</name>
<dbReference type="Proteomes" id="UP000051952">
    <property type="component" value="Unassembled WGS sequence"/>
</dbReference>
<dbReference type="AlphaFoldDB" id="A0A0S4KKB6"/>
<evidence type="ECO:0000256" key="1">
    <source>
        <dbReference type="PROSITE-ProRule" id="PRU00023"/>
    </source>
</evidence>
<sequence>MAFSKSMSGFLIRGASPAQIAAYVREHAQRLLKTTTAKSVLTMAEITALLVNARDPSTGYTAIHHATRPQQTDRLRHCELLISLGADLTLSTPAMGWTALHRVVAGATEASVDEDVKLVHLLVNTLSKRDGDDSQRCCCVKDAQGNTPVMLARKLTFHGSDALLAALNEAS</sequence>
<keyword evidence="1" id="KW-0040">ANK repeat</keyword>
<dbReference type="InterPro" id="IPR036770">
    <property type="entry name" value="Ankyrin_rpt-contain_sf"/>
</dbReference>
<keyword evidence="3" id="KW-1185">Reference proteome</keyword>
<dbReference type="PROSITE" id="PS50088">
    <property type="entry name" value="ANK_REPEAT"/>
    <property type="match status" value="1"/>
</dbReference>
<organism evidence="2 3">
    <name type="scientific">Bodo saltans</name>
    <name type="common">Flagellated protozoan</name>
    <dbReference type="NCBI Taxonomy" id="75058"/>
    <lineage>
        <taxon>Eukaryota</taxon>
        <taxon>Discoba</taxon>
        <taxon>Euglenozoa</taxon>
        <taxon>Kinetoplastea</taxon>
        <taxon>Metakinetoplastina</taxon>
        <taxon>Eubodonida</taxon>
        <taxon>Bodonidae</taxon>
        <taxon>Bodo</taxon>
    </lineage>
</organism>
<proteinExistence type="predicted"/>
<dbReference type="InterPro" id="IPR002110">
    <property type="entry name" value="Ankyrin_rpt"/>
</dbReference>
<dbReference type="VEuPathDB" id="TriTrypDB:BSAL_21520"/>
<dbReference type="SUPFAM" id="SSF48403">
    <property type="entry name" value="Ankyrin repeat"/>
    <property type="match status" value="1"/>
</dbReference>
<evidence type="ECO:0000313" key="3">
    <source>
        <dbReference type="Proteomes" id="UP000051952"/>
    </source>
</evidence>